<feature type="non-terminal residue" evidence="1">
    <location>
        <position position="292"/>
    </location>
</feature>
<accession>A0A0L6UCM5</accession>
<keyword evidence="2" id="KW-1185">Reference proteome</keyword>
<proteinExistence type="predicted"/>
<dbReference type="VEuPathDB" id="FungiDB:VP01_7394g1"/>
<organism evidence="1 2">
    <name type="scientific">Puccinia sorghi</name>
    <dbReference type="NCBI Taxonomy" id="27349"/>
    <lineage>
        <taxon>Eukaryota</taxon>
        <taxon>Fungi</taxon>
        <taxon>Dikarya</taxon>
        <taxon>Basidiomycota</taxon>
        <taxon>Pucciniomycotina</taxon>
        <taxon>Pucciniomycetes</taxon>
        <taxon>Pucciniales</taxon>
        <taxon>Pucciniaceae</taxon>
        <taxon>Puccinia</taxon>
    </lineage>
</organism>
<comment type="caution">
    <text evidence="1">The sequence shown here is derived from an EMBL/GenBank/DDBJ whole genome shotgun (WGS) entry which is preliminary data.</text>
</comment>
<gene>
    <name evidence="1" type="ORF">VP01_7394g1</name>
</gene>
<evidence type="ECO:0000313" key="1">
    <source>
        <dbReference type="EMBL" id="KNZ46293.1"/>
    </source>
</evidence>
<dbReference type="Proteomes" id="UP000037035">
    <property type="component" value="Unassembled WGS sequence"/>
</dbReference>
<reference evidence="1 2" key="1">
    <citation type="submission" date="2015-08" db="EMBL/GenBank/DDBJ databases">
        <title>Next Generation Sequencing and Analysis of the Genome of Puccinia sorghi L Schw, the Causal Agent of Maize Common Rust.</title>
        <authorList>
            <person name="Rochi L."/>
            <person name="Burguener G."/>
            <person name="Darino M."/>
            <person name="Turjanski A."/>
            <person name="Kreff E."/>
            <person name="Dieguez M.J."/>
            <person name="Sacco F."/>
        </authorList>
    </citation>
    <scope>NUCLEOTIDE SEQUENCE [LARGE SCALE GENOMIC DNA]</scope>
    <source>
        <strain evidence="1 2">RO10H11247</strain>
    </source>
</reference>
<dbReference type="AlphaFoldDB" id="A0A0L6UCM5"/>
<name>A0A0L6UCM5_9BASI</name>
<protein>
    <submittedName>
        <fullName evidence="1">Uncharacterized protein</fullName>
    </submittedName>
</protein>
<dbReference type="EMBL" id="LAVV01012821">
    <property type="protein sequence ID" value="KNZ46293.1"/>
    <property type="molecule type" value="Genomic_DNA"/>
</dbReference>
<evidence type="ECO:0000313" key="2">
    <source>
        <dbReference type="Proteomes" id="UP000037035"/>
    </source>
</evidence>
<sequence length="292" mass="31461">MGIEPCCKGVTWEGPLQAKLEVTLASGVVVGAEGCPPMVVVEVWVVQSNELFMFGRLDQLDVNFPKKSKGKETAGPSVPVPGKKKASELAKCAFGGESKVALSLKERVIVSPMMVEELILVIWESAGLKADVNHVSFDVWLGEVEPAAEVPPGLHSDTAIRLLGYVQMCMGDFQVWVMIGRGSMVNLLPTELVLITYLVRQQANIGLQGIKPCLVGFAKSYQASLNFSCQADFQNSIPIHNSNLGSKLKEELPSSNSALATIPIIRNKGLGKTTPRIWSNDSQDVANIKIGS</sequence>